<sequence length="73" mass="8524">MIILGFPVSFMKAIEHEKRPAYFGGHVNEYLLHLDSEVNLASQYFGRVRDVEEEYKELIDPSNLIYSEMSISR</sequence>
<accession>A0A8H2VWT1</accession>
<evidence type="ECO:0000313" key="1">
    <source>
        <dbReference type="EMBL" id="CAD6446337.1"/>
    </source>
</evidence>
<gene>
    <name evidence="1" type="ORF">SCLTRI_LOCUS6126</name>
</gene>
<dbReference type="EMBL" id="CAJHIA010000019">
    <property type="protein sequence ID" value="CAD6446337.1"/>
    <property type="molecule type" value="Genomic_DNA"/>
</dbReference>
<protein>
    <submittedName>
        <fullName evidence="1">3cf67778-5af7-47aa-9b4a-fc3ae831525c</fullName>
    </submittedName>
</protein>
<dbReference type="Proteomes" id="UP000624404">
    <property type="component" value="Unassembled WGS sequence"/>
</dbReference>
<reference evidence="1" key="1">
    <citation type="submission" date="2020-10" db="EMBL/GenBank/DDBJ databases">
        <authorList>
            <person name="Kusch S."/>
        </authorList>
    </citation>
    <scope>NUCLEOTIDE SEQUENCE</scope>
    <source>
        <strain evidence="1">SwB9</strain>
    </source>
</reference>
<keyword evidence="2" id="KW-1185">Reference proteome</keyword>
<comment type="caution">
    <text evidence="1">The sequence shown here is derived from an EMBL/GenBank/DDBJ whole genome shotgun (WGS) entry which is preliminary data.</text>
</comment>
<organism evidence="1 2">
    <name type="scientific">Sclerotinia trifoliorum</name>
    <dbReference type="NCBI Taxonomy" id="28548"/>
    <lineage>
        <taxon>Eukaryota</taxon>
        <taxon>Fungi</taxon>
        <taxon>Dikarya</taxon>
        <taxon>Ascomycota</taxon>
        <taxon>Pezizomycotina</taxon>
        <taxon>Leotiomycetes</taxon>
        <taxon>Helotiales</taxon>
        <taxon>Sclerotiniaceae</taxon>
        <taxon>Sclerotinia</taxon>
    </lineage>
</organism>
<name>A0A8H2VWT1_9HELO</name>
<dbReference type="AlphaFoldDB" id="A0A8H2VWT1"/>
<evidence type="ECO:0000313" key="2">
    <source>
        <dbReference type="Proteomes" id="UP000624404"/>
    </source>
</evidence>
<proteinExistence type="predicted"/>